<dbReference type="EMBL" id="NKCI01000034">
    <property type="protein sequence ID" value="RSL64325.1"/>
    <property type="molecule type" value="Genomic_DNA"/>
</dbReference>
<dbReference type="InterPro" id="IPR027705">
    <property type="entry name" value="Flotillin_fam"/>
</dbReference>
<gene>
    <name evidence="8" type="ORF">CEP54_004815</name>
</gene>
<dbReference type="InterPro" id="IPR036013">
    <property type="entry name" value="Band_7/SPFH_dom_sf"/>
</dbReference>
<keyword evidence="6" id="KW-0175">Coiled coil</keyword>
<dbReference type="CDD" id="cd03399">
    <property type="entry name" value="SPFH_flotillin"/>
    <property type="match status" value="1"/>
</dbReference>
<comment type="similarity">
    <text evidence="2 5">Belongs to the band 7/mec-2 family. Flotillin subfamily.</text>
</comment>
<dbReference type="PANTHER" id="PTHR13806:SF31">
    <property type="entry name" value="FLOTILLIN-LIKE PROTEIN 1-RELATED"/>
    <property type="match status" value="1"/>
</dbReference>
<feature type="domain" description="Band 7" evidence="7">
    <location>
        <begin position="24"/>
        <end position="213"/>
    </location>
</feature>
<comment type="caution">
    <text evidence="8">The sequence shown here is derived from an EMBL/GenBank/DDBJ whole genome shotgun (WGS) entry which is preliminary data.</text>
</comment>
<dbReference type="AlphaFoldDB" id="A0A428QGC1"/>
<evidence type="ECO:0000256" key="4">
    <source>
        <dbReference type="ARBA" id="ARBA00023136"/>
    </source>
</evidence>
<keyword evidence="4" id="KW-0472">Membrane</keyword>
<evidence type="ECO:0000256" key="5">
    <source>
        <dbReference type="RuleBase" id="RU366054"/>
    </source>
</evidence>
<accession>A0A428QGC1</accession>
<dbReference type="SUPFAM" id="SSF117892">
    <property type="entry name" value="Band 7/SPFH domain"/>
    <property type="match status" value="1"/>
</dbReference>
<dbReference type="GO" id="GO:0005886">
    <property type="term" value="C:plasma membrane"/>
    <property type="evidence" value="ECO:0007669"/>
    <property type="project" value="UniProtKB-SubCell"/>
</dbReference>
<evidence type="ECO:0000256" key="1">
    <source>
        <dbReference type="ARBA" id="ARBA00004236"/>
    </source>
</evidence>
<dbReference type="InterPro" id="IPR001107">
    <property type="entry name" value="Band_7"/>
</dbReference>
<comment type="subcellular location">
    <subcellularLocation>
        <location evidence="1">Cell membrane</location>
    </subcellularLocation>
</comment>
<dbReference type="PANTHER" id="PTHR13806">
    <property type="entry name" value="FLOTILLIN-RELATED"/>
    <property type="match status" value="1"/>
</dbReference>
<keyword evidence="9" id="KW-1185">Reference proteome</keyword>
<evidence type="ECO:0000313" key="9">
    <source>
        <dbReference type="Proteomes" id="UP000288168"/>
    </source>
</evidence>
<sequence length="526" mass="58185">MAYRISAPDEYLAITGMGVKTVKITKAAWVWPLQRCTRFSVQPHDYAMDLQAMTKEKLQFSLPVVFTVGPDVNQRGANTREAVEDDEHDFRREDRGDSLMKYAMLLASSEAGNGTPIQETQHVANIVKGIIEGETRVLVSSMTMEEIFTEREVFKKRIFRNIQSELDQFGLKIYNANVKELKDAPDSVYFASLSRKAHEGATNQARIDVAEAQLRGNVGEAQRKGEQEREIAKINAETAVQKTERDIERAQAEAHLDTKRTGLTRDVDIARVTAQRTLESKDEDLKKEVEIRRAAAEMERLRATDVVKATISRESKQQAADAAAYEVEAEARANQEASQRKADATAYQTKIAADAEAEADYAKVTKNTDAAAYKTRNDAEAYNFAAQQRAEAELVQKLREAEGISAMADAYGKLSQAFGGPAGLLQYMMIEKGTYVELAKANATAIRGLEPKISVWNTGSNGGQGGQGADATETMRNVYQMLPPLMSTINEQTGITLPEWQFGRLNAGVNAVDQEKVNGNKGRINQ</sequence>
<dbReference type="STRING" id="1325734.A0A428QGC1"/>
<dbReference type="Gene3D" id="3.30.479.30">
    <property type="entry name" value="Band 7 domain"/>
    <property type="match status" value="1"/>
</dbReference>
<evidence type="ECO:0000256" key="2">
    <source>
        <dbReference type="ARBA" id="ARBA00007161"/>
    </source>
</evidence>
<name>A0A428QGC1_9HYPO</name>
<feature type="coiled-coil region" evidence="6">
    <location>
        <begin position="233"/>
        <end position="260"/>
    </location>
</feature>
<evidence type="ECO:0000256" key="6">
    <source>
        <dbReference type="SAM" id="Coils"/>
    </source>
</evidence>
<dbReference type="Proteomes" id="UP000288168">
    <property type="component" value="Unassembled WGS sequence"/>
</dbReference>
<proteinExistence type="inferred from homology"/>
<dbReference type="Pfam" id="PF01145">
    <property type="entry name" value="Band_7"/>
    <property type="match status" value="1"/>
</dbReference>
<organism evidence="8 9">
    <name type="scientific">Fusarium duplospermum</name>
    <dbReference type="NCBI Taxonomy" id="1325734"/>
    <lineage>
        <taxon>Eukaryota</taxon>
        <taxon>Fungi</taxon>
        <taxon>Dikarya</taxon>
        <taxon>Ascomycota</taxon>
        <taxon>Pezizomycotina</taxon>
        <taxon>Sordariomycetes</taxon>
        <taxon>Hypocreomycetidae</taxon>
        <taxon>Hypocreales</taxon>
        <taxon>Nectriaceae</taxon>
        <taxon>Fusarium</taxon>
        <taxon>Fusarium solani species complex</taxon>
    </lineage>
</organism>
<keyword evidence="3" id="KW-1003">Cell membrane</keyword>
<evidence type="ECO:0000313" key="8">
    <source>
        <dbReference type="EMBL" id="RSL64325.1"/>
    </source>
</evidence>
<evidence type="ECO:0000259" key="7">
    <source>
        <dbReference type="Pfam" id="PF01145"/>
    </source>
</evidence>
<dbReference type="OrthoDB" id="6080404at2759"/>
<evidence type="ECO:0000256" key="3">
    <source>
        <dbReference type="ARBA" id="ARBA00022475"/>
    </source>
</evidence>
<protein>
    <recommendedName>
        <fullName evidence="7">Band 7 domain-containing protein</fullName>
    </recommendedName>
</protein>
<reference evidence="8 9" key="1">
    <citation type="submission" date="2017-06" db="EMBL/GenBank/DDBJ databases">
        <title>Comparative genomic analysis of Ambrosia Fusariam Clade fungi.</title>
        <authorList>
            <person name="Stajich J.E."/>
            <person name="Carrillo J."/>
            <person name="Kijimoto T."/>
            <person name="Eskalen A."/>
            <person name="O'Donnell K."/>
            <person name="Kasson M."/>
        </authorList>
    </citation>
    <scope>NUCLEOTIDE SEQUENCE [LARGE SCALE GENOMIC DNA]</scope>
    <source>
        <strain evidence="8 9">NRRL62584</strain>
    </source>
</reference>